<gene>
    <name evidence="2" type="ORF">MEDL_33903</name>
</gene>
<dbReference type="AlphaFoldDB" id="A0A8S3SI71"/>
<accession>A0A8S3SI71</accession>
<dbReference type="Proteomes" id="UP000683360">
    <property type="component" value="Unassembled WGS sequence"/>
</dbReference>
<comment type="caution">
    <text evidence="2">The sequence shown here is derived from an EMBL/GenBank/DDBJ whole genome shotgun (WGS) entry which is preliminary data.</text>
</comment>
<evidence type="ECO:0000313" key="2">
    <source>
        <dbReference type="EMBL" id="CAG2220405.1"/>
    </source>
</evidence>
<proteinExistence type="predicted"/>
<feature type="compositionally biased region" description="Polar residues" evidence="1">
    <location>
        <begin position="178"/>
        <end position="202"/>
    </location>
</feature>
<name>A0A8S3SI71_MYTED</name>
<protein>
    <submittedName>
        <fullName evidence="2">Uncharacterized protein</fullName>
    </submittedName>
</protein>
<keyword evidence="3" id="KW-1185">Reference proteome</keyword>
<dbReference type="EMBL" id="CAJPWZ010001661">
    <property type="protein sequence ID" value="CAG2220405.1"/>
    <property type="molecule type" value="Genomic_DNA"/>
</dbReference>
<feature type="region of interest" description="Disordered" evidence="1">
    <location>
        <begin position="156"/>
        <end position="202"/>
    </location>
</feature>
<reference evidence="2" key="1">
    <citation type="submission" date="2021-03" db="EMBL/GenBank/DDBJ databases">
        <authorList>
            <person name="Bekaert M."/>
        </authorList>
    </citation>
    <scope>NUCLEOTIDE SEQUENCE</scope>
</reference>
<sequence length="202" mass="22649">MANSCKNSDDVLPKYENIMESLNTLDSRQLAKAILHALETPLDAQEMFEMTGYPAESAVNNVRMFILLTHIAEAAVPSVPALKQYLSLVKKQDGNTELKPKHGRLPMMDKIVRAKLRKIANEWRDTNVKEYALKGNETNPLSDIEDESDRRCQTEVETNPSSEIQDLPDPFSDIEGATGSQNDTEELTNSLRRMNVTAAENN</sequence>
<organism evidence="2 3">
    <name type="scientific">Mytilus edulis</name>
    <name type="common">Blue mussel</name>
    <dbReference type="NCBI Taxonomy" id="6550"/>
    <lineage>
        <taxon>Eukaryota</taxon>
        <taxon>Metazoa</taxon>
        <taxon>Spiralia</taxon>
        <taxon>Lophotrochozoa</taxon>
        <taxon>Mollusca</taxon>
        <taxon>Bivalvia</taxon>
        <taxon>Autobranchia</taxon>
        <taxon>Pteriomorphia</taxon>
        <taxon>Mytilida</taxon>
        <taxon>Mytiloidea</taxon>
        <taxon>Mytilidae</taxon>
        <taxon>Mytilinae</taxon>
        <taxon>Mytilus</taxon>
    </lineage>
</organism>
<evidence type="ECO:0000313" key="3">
    <source>
        <dbReference type="Proteomes" id="UP000683360"/>
    </source>
</evidence>
<evidence type="ECO:0000256" key="1">
    <source>
        <dbReference type="SAM" id="MobiDB-lite"/>
    </source>
</evidence>